<sequence length="124" mass="14579">MKYKNFKPLVHNFTHSFVGGCNYLDGKFIFEDLFELAGKRKGRKVIVQWLPHTEQQDPELSDRVKDSIDFYLDWLPEMASNLGVEVEKLTDYRTEVYVTLLRSICVKAIAHDDRGNEYSYIIRN</sequence>
<gene>
    <name evidence="1" type="ORF">EP13_05920</name>
</gene>
<dbReference type="GeneID" id="78254456"/>
<evidence type="ECO:0000313" key="2">
    <source>
        <dbReference type="Proteomes" id="UP000056090"/>
    </source>
</evidence>
<proteinExistence type="predicted"/>
<dbReference type="KEGG" id="aal:EP13_05920"/>
<dbReference type="EMBL" id="CP008849">
    <property type="protein sequence ID" value="AIF98273.1"/>
    <property type="molecule type" value="Genomic_DNA"/>
</dbReference>
<dbReference type="RefSeq" id="WP_044056467.1">
    <property type="nucleotide sequence ID" value="NZ_CBCSKJ010000006.1"/>
</dbReference>
<keyword evidence="2" id="KW-1185">Reference proteome</keyword>
<dbReference type="eggNOG" id="ENOG5033EJX">
    <property type="taxonomic scope" value="Bacteria"/>
</dbReference>
<name>A0A075NXX5_9ALTE</name>
<organism evidence="1 2">
    <name type="scientific">Alteromonas australica</name>
    <dbReference type="NCBI Taxonomy" id="589873"/>
    <lineage>
        <taxon>Bacteria</taxon>
        <taxon>Pseudomonadati</taxon>
        <taxon>Pseudomonadota</taxon>
        <taxon>Gammaproteobacteria</taxon>
        <taxon>Alteromonadales</taxon>
        <taxon>Alteromonadaceae</taxon>
        <taxon>Alteromonas/Salinimonas group</taxon>
        <taxon>Alteromonas</taxon>
    </lineage>
</organism>
<accession>A0A075NXX5</accession>
<evidence type="ECO:0000313" key="1">
    <source>
        <dbReference type="EMBL" id="AIF98273.1"/>
    </source>
</evidence>
<dbReference type="Proteomes" id="UP000056090">
    <property type="component" value="Chromosome"/>
</dbReference>
<dbReference type="AlphaFoldDB" id="A0A075NXX5"/>
<dbReference type="PROSITE" id="PS51257">
    <property type="entry name" value="PROKAR_LIPOPROTEIN"/>
    <property type="match status" value="1"/>
</dbReference>
<reference evidence="1 2" key="1">
    <citation type="submission" date="2014-06" db="EMBL/GenBank/DDBJ databases">
        <title>Genomes of Alteromonas australica, a world apart.</title>
        <authorList>
            <person name="Gonzaga A."/>
            <person name="Lopez-Perez M."/>
            <person name="Rodriguez-Valera F."/>
        </authorList>
    </citation>
    <scope>NUCLEOTIDE SEQUENCE [LARGE SCALE GENOMIC DNA]</scope>
    <source>
        <strain evidence="1 2">H 17</strain>
    </source>
</reference>
<protein>
    <submittedName>
        <fullName evidence="1">Uncharacterized protein</fullName>
    </submittedName>
</protein>